<dbReference type="InterPro" id="IPR017941">
    <property type="entry name" value="Rieske_2Fe-2S"/>
</dbReference>
<evidence type="ECO:0000313" key="7">
    <source>
        <dbReference type="EMBL" id="RKP53532.1"/>
    </source>
</evidence>
<evidence type="ECO:0000256" key="2">
    <source>
        <dbReference type="ARBA" id="ARBA00022723"/>
    </source>
</evidence>
<evidence type="ECO:0000259" key="6">
    <source>
        <dbReference type="PROSITE" id="PS51296"/>
    </source>
</evidence>
<dbReference type="Pfam" id="PF19112">
    <property type="entry name" value="VanA_C"/>
    <property type="match status" value="1"/>
</dbReference>
<gene>
    <name evidence="7" type="ORF">D7S86_14695</name>
</gene>
<keyword evidence="7" id="KW-0223">Dioxygenase</keyword>
<evidence type="ECO:0000256" key="3">
    <source>
        <dbReference type="ARBA" id="ARBA00023002"/>
    </source>
</evidence>
<sequence length="395" mass="44360">MPSRHAAHDVAPRLMSRSTRIRTSAIPTNTRTRIRVKATEVTMEGLLQNTWYMAAWESELEAGKVSRRIADVPVVVFRNAQGEIGALVDRCPHRFAPLSMGTVEAGALVCPYHGLGFDTHGKCVVNPFADKVPAGSAVRAFEVVVRDSIVWLWFGDADQADPSLIPDYAFLNGSATNRVIRDYLHLKCHYEYLVDNLMDVTHIEWAHRKTFGGRGLIQHGKHETVQNGNEVWINWSFANVPKQPIPIYHDAAIPWERTDMWIDTRWNAPASVLLDIGQTAPGAPREDGLRQLLAHIVTPETATTSHYFWGVARQHDVDSVEEDNRIRGMLKFAFEMEDVPLVEAAAKVVEGENFWDLKPVHLGPDIGSTRVRRTLEMLVRKESAAAQAQDRPTPR</sequence>
<dbReference type="Gene3D" id="3.90.380.10">
    <property type="entry name" value="Naphthalene 1,2-dioxygenase Alpha Subunit, Chain A, domain 1"/>
    <property type="match status" value="1"/>
</dbReference>
<dbReference type="PROSITE" id="PS51296">
    <property type="entry name" value="RIESKE"/>
    <property type="match status" value="1"/>
</dbReference>
<dbReference type="GO" id="GO:0051537">
    <property type="term" value="F:2 iron, 2 sulfur cluster binding"/>
    <property type="evidence" value="ECO:0007669"/>
    <property type="project" value="UniProtKB-KW"/>
</dbReference>
<keyword evidence="8" id="KW-1185">Reference proteome</keyword>
<evidence type="ECO:0000256" key="1">
    <source>
        <dbReference type="ARBA" id="ARBA00022714"/>
    </source>
</evidence>
<dbReference type="SUPFAM" id="SSF55961">
    <property type="entry name" value="Bet v1-like"/>
    <property type="match status" value="1"/>
</dbReference>
<keyword evidence="3" id="KW-0560">Oxidoreductase</keyword>
<keyword evidence="2" id="KW-0479">Metal-binding</keyword>
<feature type="domain" description="Rieske" evidence="6">
    <location>
        <begin position="51"/>
        <end position="152"/>
    </location>
</feature>
<dbReference type="InterPro" id="IPR044043">
    <property type="entry name" value="VanA_C_cat"/>
</dbReference>
<dbReference type="Pfam" id="PF00355">
    <property type="entry name" value="Rieske"/>
    <property type="match status" value="1"/>
</dbReference>
<keyword evidence="4" id="KW-0408">Iron</keyword>
<dbReference type="Gene3D" id="2.102.10.10">
    <property type="entry name" value="Rieske [2Fe-2S] iron-sulphur domain"/>
    <property type="match status" value="1"/>
</dbReference>
<dbReference type="AlphaFoldDB" id="A0A494XSB4"/>
<dbReference type="SUPFAM" id="SSF50022">
    <property type="entry name" value="ISP domain"/>
    <property type="match status" value="1"/>
</dbReference>
<dbReference type="InterPro" id="IPR050584">
    <property type="entry name" value="Cholesterol_7-desaturase"/>
</dbReference>
<organism evidence="7 8">
    <name type="scientific">Pararobbsia silviterrae</name>
    <dbReference type="NCBI Taxonomy" id="1792498"/>
    <lineage>
        <taxon>Bacteria</taxon>
        <taxon>Pseudomonadati</taxon>
        <taxon>Pseudomonadota</taxon>
        <taxon>Betaproteobacteria</taxon>
        <taxon>Burkholderiales</taxon>
        <taxon>Burkholderiaceae</taxon>
        <taxon>Pararobbsia</taxon>
    </lineage>
</organism>
<comment type="caution">
    <text evidence="7">The sequence shown here is derived from an EMBL/GenBank/DDBJ whole genome shotgun (WGS) entry which is preliminary data.</text>
</comment>
<dbReference type="InterPro" id="IPR036922">
    <property type="entry name" value="Rieske_2Fe-2S_sf"/>
</dbReference>
<dbReference type="Proteomes" id="UP000270342">
    <property type="component" value="Unassembled WGS sequence"/>
</dbReference>
<evidence type="ECO:0000256" key="5">
    <source>
        <dbReference type="ARBA" id="ARBA00023014"/>
    </source>
</evidence>
<reference evidence="7 8" key="1">
    <citation type="submission" date="2018-10" db="EMBL/GenBank/DDBJ databases">
        <title>Robbsia sp. DHC34, isolated from soil.</title>
        <authorList>
            <person name="Gao Z.-H."/>
            <person name="Qiu L.-H."/>
        </authorList>
    </citation>
    <scope>NUCLEOTIDE SEQUENCE [LARGE SCALE GENOMIC DNA]</scope>
    <source>
        <strain evidence="7 8">DHC34</strain>
    </source>
</reference>
<dbReference type="EMBL" id="RBZU01000006">
    <property type="protein sequence ID" value="RKP53532.1"/>
    <property type="molecule type" value="Genomic_DNA"/>
</dbReference>
<dbReference type="GO" id="GO:0046872">
    <property type="term" value="F:metal ion binding"/>
    <property type="evidence" value="ECO:0007669"/>
    <property type="project" value="UniProtKB-KW"/>
</dbReference>
<name>A0A494XSB4_9BURK</name>
<dbReference type="PANTHER" id="PTHR21266">
    <property type="entry name" value="IRON-SULFUR DOMAIN CONTAINING PROTEIN"/>
    <property type="match status" value="1"/>
</dbReference>
<keyword evidence="5" id="KW-0411">Iron-sulfur</keyword>
<accession>A0A494XSB4</accession>
<dbReference type="PANTHER" id="PTHR21266:SF60">
    <property type="entry name" value="3-KETOSTEROID-9-ALPHA-MONOOXYGENASE, OXYGENASE COMPONENT"/>
    <property type="match status" value="1"/>
</dbReference>
<protein>
    <submittedName>
        <fullName evidence="7">Aromatic ring-hydroxylating dioxygenase subunit alpha</fullName>
    </submittedName>
</protein>
<evidence type="ECO:0000313" key="8">
    <source>
        <dbReference type="Proteomes" id="UP000270342"/>
    </source>
</evidence>
<evidence type="ECO:0000256" key="4">
    <source>
        <dbReference type="ARBA" id="ARBA00023004"/>
    </source>
</evidence>
<proteinExistence type="predicted"/>
<dbReference type="GO" id="GO:0051213">
    <property type="term" value="F:dioxygenase activity"/>
    <property type="evidence" value="ECO:0007669"/>
    <property type="project" value="UniProtKB-KW"/>
</dbReference>
<keyword evidence="1" id="KW-0001">2Fe-2S</keyword>